<proteinExistence type="predicted"/>
<dbReference type="EMBL" id="LC467966">
    <property type="protein sequence ID" value="BBJ21453.1"/>
    <property type="molecule type" value="Genomic_RNA"/>
</dbReference>
<evidence type="ECO:0000256" key="7">
    <source>
        <dbReference type="RuleBase" id="RU364050"/>
    </source>
</evidence>
<keyword evidence="2 7" id="KW-0696">RNA-directed RNA polymerase</keyword>
<evidence type="ECO:0000256" key="1">
    <source>
        <dbReference type="ARBA" id="ARBA00012494"/>
    </source>
</evidence>
<dbReference type="InterPro" id="IPR043502">
    <property type="entry name" value="DNA/RNA_pol_sf"/>
</dbReference>
<feature type="compositionally biased region" description="Basic and acidic residues" evidence="8">
    <location>
        <begin position="528"/>
        <end position="544"/>
    </location>
</feature>
<dbReference type="InterPro" id="IPR001795">
    <property type="entry name" value="RNA-dir_pol_luteovirus"/>
</dbReference>
<dbReference type="Pfam" id="PF02123">
    <property type="entry name" value="RdRP_4"/>
    <property type="match status" value="1"/>
</dbReference>
<keyword evidence="3 7" id="KW-0808">Transferase</keyword>
<feature type="region of interest" description="Disordered" evidence="8">
    <location>
        <begin position="528"/>
        <end position="562"/>
    </location>
</feature>
<name>A0A5A4RJ28_9VIRU</name>
<dbReference type="GO" id="GO:0003723">
    <property type="term" value="F:RNA binding"/>
    <property type="evidence" value="ECO:0007669"/>
    <property type="project" value="InterPro"/>
</dbReference>
<keyword evidence="4 7" id="KW-0548">Nucleotidyltransferase</keyword>
<evidence type="ECO:0000256" key="2">
    <source>
        <dbReference type="ARBA" id="ARBA00022484"/>
    </source>
</evidence>
<evidence type="ECO:0000256" key="4">
    <source>
        <dbReference type="ARBA" id="ARBA00022695"/>
    </source>
</evidence>
<organism evidence="9">
    <name type="scientific">Pythium splendens RNA virus 1</name>
    <dbReference type="NCBI Taxonomy" id="2561873"/>
    <lineage>
        <taxon>Viruses</taxon>
        <taxon>Riboviria</taxon>
        <taxon>Orthornavirae</taxon>
        <taxon>Duplornaviricota</taxon>
        <taxon>Chrymotiviricetes</taxon>
        <taxon>Ghabrivirales</taxon>
        <taxon>Betatotivirineae</taxon>
        <taxon>Ootiviridae</taxon>
        <taxon>Ootivirus</taxon>
        <taxon>Ootivirus ni</taxon>
    </lineage>
</organism>
<accession>A0A5A4RJ28</accession>
<evidence type="ECO:0000256" key="8">
    <source>
        <dbReference type="SAM" id="MobiDB-lite"/>
    </source>
</evidence>
<evidence type="ECO:0000256" key="3">
    <source>
        <dbReference type="ARBA" id="ARBA00022679"/>
    </source>
</evidence>
<protein>
    <recommendedName>
        <fullName evidence="1 7">RNA-directed RNA polymerase</fullName>
        <ecNumber evidence="1 7">2.7.7.48</ecNumber>
    </recommendedName>
</protein>
<dbReference type="SUPFAM" id="SSF56672">
    <property type="entry name" value="DNA/RNA polymerases"/>
    <property type="match status" value="1"/>
</dbReference>
<keyword evidence="7" id="KW-0693">Viral RNA replication</keyword>
<comment type="catalytic activity">
    <reaction evidence="6 7">
        <text>RNA(n) + a ribonucleoside 5'-triphosphate = RNA(n+1) + diphosphate</text>
        <dbReference type="Rhea" id="RHEA:21248"/>
        <dbReference type="Rhea" id="RHEA-COMP:14527"/>
        <dbReference type="Rhea" id="RHEA-COMP:17342"/>
        <dbReference type="ChEBI" id="CHEBI:33019"/>
        <dbReference type="ChEBI" id="CHEBI:61557"/>
        <dbReference type="ChEBI" id="CHEBI:140395"/>
        <dbReference type="EC" id="2.7.7.48"/>
    </reaction>
</comment>
<dbReference type="GO" id="GO:0006351">
    <property type="term" value="P:DNA-templated transcription"/>
    <property type="evidence" value="ECO:0007669"/>
    <property type="project" value="InterPro"/>
</dbReference>
<reference evidence="9" key="1">
    <citation type="journal article" date="2019" name="Virology">
        <title>A novel toti-like virus from a plant pathogenic oomycete Globisporangium splendens.</title>
        <authorList>
            <person name="Shiba K."/>
            <person name="Hatta C."/>
            <person name="Sasai S."/>
            <person name="Tojo M."/>
            <person name="Ohki S.T."/>
            <person name="Mochizuki T."/>
        </authorList>
    </citation>
    <scope>NUCLEOTIDE SEQUENCE</scope>
    <source>
        <strain evidence="9">PsRV1-305867</strain>
    </source>
</reference>
<dbReference type="GO" id="GO:0000166">
    <property type="term" value="F:nucleotide binding"/>
    <property type="evidence" value="ECO:0007669"/>
    <property type="project" value="UniProtKB-KW"/>
</dbReference>
<evidence type="ECO:0000313" key="9">
    <source>
        <dbReference type="EMBL" id="BBJ21453.1"/>
    </source>
</evidence>
<keyword evidence="5 7" id="KW-0547">Nucleotide-binding</keyword>
<sequence>MNPVQIRDDEVGNSVAGMEGHVPLVERGGFSALVSSYAGNERLSGGEVSRLFDGRVGSRVQATFQADYFTQRALGVVGGWRPIERGAYPAWSDYTSTEVREDRGASGYAMVPAGRAAKALFAWDHWYPAGDNVRLGDYGEKIRAALEEEVNGFDPGFQRAVRRDRGEVHLRVYAELSKTGARWLGFTQETYCDGYVSRAVTRNLLSSDCAAHLSVPVPAPAGVTADHIVVDAAHAVPGGADRGRARFYGAESYASDAVRGRVQSASAAGVLVFPGRQALGLWGAVFAAWVWALDELGNSGEQLQVFLPNMTREMITEAFRSVGLPCSEGDEVNTARVAHWLKRSGYSPRSDYGASWTLGDRERAVTIQAYERFRYRVVGDAWRTVAHIDSAQQRLKLPVAALPVRMAAVLGIYAPLDGWSAKSNWTELETAAFDRGASMGALGDLVVQRVCGHWQNLGHLNERAAVSRLLEVWFNAIVHAGATEAGVIDLGIRVDLPSIDPGQLTADGAEVAWSVPLAWGGGNLQRREDEAENLRGNPDARADGWGESDPADPSAPVQRQGRGQRARAWLVMTRALWLPAVSGKYGPLIVQPRTTFAYDPGAGTPQEYGVRAEDPQLHATLTRGMMSGDCYLALRQRASTLPFSEVPVIRTLSSPWWEFTLASPEVLDLVASVIRVHNGSVRKYEFTRTTIGLWESGARSAVVTGRGDALLFLESRGTDHSGNSSVKLDRGESRGQYWRGVGSLIDPLISECAHDGPRVSEVELSEKDLELRRKLVPWTQQTRHDYRKLGGKWGKAFTLYRRHVPSVVAPRLDAVVEHLPCAVCEACHIDNLKTVSRSVLSNLVQIGVTDDIYLLDLAVLGGYDTVLNRVDPLETLREEFCVPAATEGKLDPRMKFWIRDTLDKIRYRRVRVSFSDLVSFRDEWANPGASTFGSNAKLEVSRIVRGQRKTRKVRLRNKWFKALAFTDEEVVKECLAGAPNLVRPFRKQDEPAKTRTVQCYDTRSLIRCTYMNQAISDLNGYGTWTTLDMDATERSHLRRRLLRDDGGYRLCTDQSSFDINQSRESVCYVIAQLFERMVRYGKNDDLARVAAAELRALDATVLTTVDEPWRKGVLSGMKYTALVDSVLNRAATMTVLERLGVSPELAVFQGDDAVALLGNQRVKVSDVAREYGDLGLDVNPQKSWFARGRCEFLHELYSGTGVYGFPARAAKTLLWQKPATGASVGGASTVREDLAMLQVAARRRLVKLRGIGRALFARIGAGLEHFDEAWDTPAVRGGLGFGTRGHMAVSIESARRRKVRVRLVSPAPYAKDVGQELLVKACLQRASAAVSMPGYVLEVRYEKVRGVPDMPIHTVERAKRTDRGRTEWQLLDARKVEAPYLRKLRLEAKLMSRDKILSTDLPTRAFDEAPDVDRAVRWYQKTRRAVTIAIIDAKHYHEPYHGVARLGDAIWGGLCMLAAIGLAKKDRLDEQKRQLTKLLWETAVRYKVYINYHI</sequence>
<dbReference type="GO" id="GO:0003968">
    <property type="term" value="F:RNA-directed RNA polymerase activity"/>
    <property type="evidence" value="ECO:0007669"/>
    <property type="project" value="UniProtKB-KW"/>
</dbReference>
<evidence type="ECO:0000256" key="5">
    <source>
        <dbReference type="ARBA" id="ARBA00022741"/>
    </source>
</evidence>
<dbReference type="EC" id="2.7.7.48" evidence="1 7"/>
<evidence type="ECO:0000256" key="6">
    <source>
        <dbReference type="ARBA" id="ARBA00048744"/>
    </source>
</evidence>